<proteinExistence type="predicted"/>
<evidence type="ECO:0000313" key="2">
    <source>
        <dbReference type="Proteomes" id="UP001303046"/>
    </source>
</evidence>
<name>A0ABR1CF71_NECAM</name>
<dbReference type="Proteomes" id="UP001303046">
    <property type="component" value="Unassembled WGS sequence"/>
</dbReference>
<dbReference type="EMBL" id="JAVFWL010000002">
    <property type="protein sequence ID" value="KAK6736328.1"/>
    <property type="molecule type" value="Genomic_DNA"/>
</dbReference>
<accession>A0ABR1CF71</accession>
<evidence type="ECO:0000313" key="1">
    <source>
        <dbReference type="EMBL" id="KAK6736328.1"/>
    </source>
</evidence>
<protein>
    <submittedName>
        <fullName evidence="1">Uncharacterized protein</fullName>
    </submittedName>
</protein>
<gene>
    <name evidence="1" type="primary">Necator_chrII.g6962</name>
    <name evidence="1" type="ORF">RB195_019169</name>
</gene>
<reference evidence="1 2" key="1">
    <citation type="submission" date="2023-08" db="EMBL/GenBank/DDBJ databases">
        <title>A Necator americanus chromosomal reference genome.</title>
        <authorList>
            <person name="Ilik V."/>
            <person name="Petrzelkova K.J."/>
            <person name="Pardy F."/>
            <person name="Fuh T."/>
            <person name="Niatou-Singa F.S."/>
            <person name="Gouil Q."/>
            <person name="Baker L."/>
            <person name="Ritchie M.E."/>
            <person name="Jex A.R."/>
            <person name="Gazzola D."/>
            <person name="Li H."/>
            <person name="Toshio Fujiwara R."/>
            <person name="Zhan B."/>
            <person name="Aroian R.V."/>
            <person name="Pafco B."/>
            <person name="Schwarz E.M."/>
        </authorList>
    </citation>
    <scope>NUCLEOTIDE SEQUENCE [LARGE SCALE GENOMIC DNA]</scope>
    <source>
        <strain evidence="1 2">Aroian</strain>
        <tissue evidence="1">Whole animal</tissue>
    </source>
</reference>
<sequence length="149" mass="17103">MEEETCGWFILNKGILKVWEGVCALLVDTDVHFFKVRDGRIFGITLENAAVTEMISDGYWSCVEVTGKLEKGNGSFYYHADSPRNAYTMLQHTLDFSKECISSLLVRLDPDPLRCRDIDWISERITTWSQFGRYFCSEAQVVLDSNMPL</sequence>
<keyword evidence="2" id="KW-1185">Reference proteome</keyword>
<comment type="caution">
    <text evidence="1">The sequence shown here is derived from an EMBL/GenBank/DDBJ whole genome shotgun (WGS) entry which is preliminary data.</text>
</comment>
<organism evidence="1 2">
    <name type="scientific">Necator americanus</name>
    <name type="common">Human hookworm</name>
    <dbReference type="NCBI Taxonomy" id="51031"/>
    <lineage>
        <taxon>Eukaryota</taxon>
        <taxon>Metazoa</taxon>
        <taxon>Ecdysozoa</taxon>
        <taxon>Nematoda</taxon>
        <taxon>Chromadorea</taxon>
        <taxon>Rhabditida</taxon>
        <taxon>Rhabditina</taxon>
        <taxon>Rhabditomorpha</taxon>
        <taxon>Strongyloidea</taxon>
        <taxon>Ancylostomatidae</taxon>
        <taxon>Bunostominae</taxon>
        <taxon>Necator</taxon>
    </lineage>
</organism>